<reference evidence="3 4" key="1">
    <citation type="submission" date="2015-02" db="EMBL/GenBank/DDBJ databases">
        <title>Evolution of amylase-binding proteins of oral streptococcal species.</title>
        <authorList>
            <person name="Haase E.M."/>
        </authorList>
    </citation>
    <scope>NUCLEOTIDE SEQUENCE [LARGE SCALE GENOMIC DNA]</scope>
    <source>
        <strain evidence="3 4">UC921A</strain>
    </source>
</reference>
<dbReference type="InterPro" id="IPR011761">
    <property type="entry name" value="ATP-grasp"/>
</dbReference>
<comment type="caution">
    <text evidence="3">The sequence shown here is derived from an EMBL/GenBank/DDBJ whole genome shotgun (WGS) entry which is preliminary data.</text>
</comment>
<keyword evidence="3" id="KW-0689">Ribosomal protein</keyword>
<proteinExistence type="predicted"/>
<dbReference type="GO" id="GO:0005524">
    <property type="term" value="F:ATP binding"/>
    <property type="evidence" value="ECO:0007669"/>
    <property type="project" value="UniProtKB-UniRule"/>
</dbReference>
<dbReference type="GO" id="GO:0005840">
    <property type="term" value="C:ribosome"/>
    <property type="evidence" value="ECO:0007669"/>
    <property type="project" value="UniProtKB-KW"/>
</dbReference>
<dbReference type="PANTHER" id="PTHR21621">
    <property type="entry name" value="RIBOSOMAL PROTEIN S6 MODIFICATION PROTEIN"/>
    <property type="match status" value="1"/>
</dbReference>
<dbReference type="GO" id="GO:0009432">
    <property type="term" value="P:SOS response"/>
    <property type="evidence" value="ECO:0007669"/>
    <property type="project" value="TreeGrafter"/>
</dbReference>
<keyword evidence="3" id="KW-0687">Ribonucleoprotein</keyword>
<dbReference type="GO" id="GO:0005737">
    <property type="term" value="C:cytoplasm"/>
    <property type="evidence" value="ECO:0007669"/>
    <property type="project" value="TreeGrafter"/>
</dbReference>
<evidence type="ECO:0000256" key="1">
    <source>
        <dbReference type="PROSITE-ProRule" id="PRU00409"/>
    </source>
</evidence>
<sequence length="313" mass="35510">MSEAKVYVIHENLEWTQHLVKWLEELEVPYELWDLSSGILDLQSPPPQGIFYNRMSASSHTRGHRYAPEFTEQVITWLEAHGRKVVNGTGAINLEISKVKQYLKLNESGIETPATVAVLGQENIIEAARKLNIYPLITKHNRAGKGLGVQLFQNEEELEAYVNSPLFEPSVDGITLLQAYIKPSDGRIRRSEFINQKFLYTVSIDSSDGFQLCPADGCQIGKRPEQLETSEKFQITEPLPDDRREAYENFLKNAQIEVAAIEWVQSESGDIYVYDVNTNTNYNPTAEKNANIFAHQHLAHYLKTELQAITSGQ</sequence>
<name>A0A0F2E0Z7_9STRE</name>
<dbReference type="SUPFAM" id="SSF56059">
    <property type="entry name" value="Glutathione synthetase ATP-binding domain-like"/>
    <property type="match status" value="1"/>
</dbReference>
<keyword evidence="3" id="KW-0436">Ligase</keyword>
<dbReference type="PATRIC" id="fig|28037.216.peg.553"/>
<dbReference type="PROSITE" id="PS50975">
    <property type="entry name" value="ATP_GRASP"/>
    <property type="match status" value="1"/>
</dbReference>
<dbReference type="RefSeq" id="WP_045613954.1">
    <property type="nucleotide sequence ID" value="NZ_JYGT01000007.1"/>
</dbReference>
<evidence type="ECO:0000259" key="2">
    <source>
        <dbReference type="PROSITE" id="PS50975"/>
    </source>
</evidence>
<dbReference type="GO" id="GO:0018169">
    <property type="term" value="F:ribosomal S6-glutamic acid ligase activity"/>
    <property type="evidence" value="ECO:0007669"/>
    <property type="project" value="TreeGrafter"/>
</dbReference>
<organism evidence="3 4">
    <name type="scientific">Streptococcus infantis</name>
    <dbReference type="NCBI Taxonomy" id="68892"/>
    <lineage>
        <taxon>Bacteria</taxon>
        <taxon>Bacillati</taxon>
        <taxon>Bacillota</taxon>
        <taxon>Bacilli</taxon>
        <taxon>Lactobacillales</taxon>
        <taxon>Streptococcaceae</taxon>
        <taxon>Streptococcus</taxon>
    </lineage>
</organism>
<feature type="domain" description="ATP-grasp" evidence="2">
    <location>
        <begin position="102"/>
        <end position="303"/>
    </location>
</feature>
<gene>
    <name evidence="3" type="primary">rimK</name>
    <name evidence="3" type="ORF">TZ94_00575</name>
</gene>
<dbReference type="OrthoDB" id="4789744at2"/>
<dbReference type="AlphaFoldDB" id="A0A0F2E0Z7"/>
<accession>A0A0F2E0Z7</accession>
<dbReference type="GO" id="GO:0046872">
    <property type="term" value="F:metal ion binding"/>
    <property type="evidence" value="ECO:0007669"/>
    <property type="project" value="InterPro"/>
</dbReference>
<evidence type="ECO:0000313" key="4">
    <source>
        <dbReference type="Proteomes" id="UP000033489"/>
    </source>
</evidence>
<dbReference type="EMBL" id="JYGT01000007">
    <property type="protein sequence ID" value="KJQ76079.1"/>
    <property type="molecule type" value="Genomic_DNA"/>
</dbReference>
<dbReference type="Gene3D" id="3.30.470.20">
    <property type="entry name" value="ATP-grasp fold, B domain"/>
    <property type="match status" value="1"/>
</dbReference>
<evidence type="ECO:0000313" key="3">
    <source>
        <dbReference type="EMBL" id="KJQ76079.1"/>
    </source>
</evidence>
<keyword evidence="1" id="KW-0067">ATP-binding</keyword>
<protein>
    <submittedName>
        <fullName evidence="3">Ribosomal protein S6--L-glutamate ligase</fullName>
    </submittedName>
</protein>
<keyword evidence="1" id="KW-0547">Nucleotide-binding</keyword>
<dbReference type="PANTHER" id="PTHR21621:SF0">
    <property type="entry name" value="BETA-CITRYLGLUTAMATE SYNTHASE B-RELATED"/>
    <property type="match status" value="1"/>
</dbReference>
<dbReference type="Proteomes" id="UP000033489">
    <property type="component" value="Unassembled WGS sequence"/>
</dbReference>